<dbReference type="RefSeq" id="WP_344224637.1">
    <property type="nucleotide sequence ID" value="NZ_BAAAQA010000017.1"/>
</dbReference>
<dbReference type="PANTHER" id="PTHR42807:SF1">
    <property type="entry name" value="GLUTARYL-COA DEHYDROGENASE, MITOCHONDRIAL"/>
    <property type="match status" value="1"/>
</dbReference>
<keyword evidence="6 11" id="KW-0560">Oxidoreductase</keyword>
<evidence type="ECO:0000256" key="1">
    <source>
        <dbReference type="ARBA" id="ARBA00001974"/>
    </source>
</evidence>
<evidence type="ECO:0000256" key="8">
    <source>
        <dbReference type="ARBA" id="ARBA00037927"/>
    </source>
</evidence>
<dbReference type="InterPro" id="IPR037069">
    <property type="entry name" value="AcylCoA_DH/ox_N_sf"/>
</dbReference>
<dbReference type="InterPro" id="IPR036250">
    <property type="entry name" value="AcylCo_DH-like_C"/>
</dbReference>
<dbReference type="PROSITE" id="PS00073">
    <property type="entry name" value="ACYL_COA_DH_2"/>
    <property type="match status" value="1"/>
</dbReference>
<dbReference type="Gene3D" id="1.20.140.10">
    <property type="entry name" value="Butyryl-CoA Dehydrogenase, subunit A, domain 3"/>
    <property type="match status" value="1"/>
</dbReference>
<comment type="pathway">
    <text evidence="8">Amino-acid metabolism; tryptophan metabolism.</text>
</comment>
<evidence type="ECO:0000259" key="13">
    <source>
        <dbReference type="Pfam" id="PF02770"/>
    </source>
</evidence>
<sequence>MSAGPSQRYHLADALGTDYLSALEDISSDDRAHWDRAREYTAEILPLINDYWDRGEYPTDLVRRAGELDLLTDGLEVPGHRTMSPLAAGLVTMEISRADGSLAAAAAVQGGLVLRSVVLFASDEQKQRYLEPVASGELLGGFALTEPNHGSDSVSLETSARREGSEWVLNGHKKWIGNGATGGITIVWARDEADGQVKGFIVEQSTPGYSAEVIQGKGALRAIHQAEITLDNVRVTADAQLPNVSSFKDVSRALVETRVNVGWSALGHATSMFEAALSYAKQRNQFGKPLAGHQMVQERLAQMLAELTNMQLQCVAVTRLQTTGTMRPAQASMLKYHNTRAARRIASVARDMLGGNGILLENHVIRHLTDVEALHTYEGTESVQALILGRDLTGISAFA</sequence>
<evidence type="ECO:0000256" key="7">
    <source>
        <dbReference type="ARBA" id="ARBA00037899"/>
    </source>
</evidence>
<dbReference type="SUPFAM" id="SSF56645">
    <property type="entry name" value="Acyl-CoA dehydrogenase NM domain-like"/>
    <property type="match status" value="1"/>
</dbReference>
<evidence type="ECO:0000259" key="14">
    <source>
        <dbReference type="Pfam" id="PF02771"/>
    </source>
</evidence>
<keyword evidence="3 11" id="KW-0285">Flavoprotein</keyword>
<dbReference type="Proteomes" id="UP001500166">
    <property type="component" value="Unassembled WGS sequence"/>
</dbReference>
<comment type="pathway">
    <text evidence="7">Amino-acid metabolism; lysine degradation.</text>
</comment>
<evidence type="ECO:0000313" key="16">
    <source>
        <dbReference type="Proteomes" id="UP001500166"/>
    </source>
</evidence>
<comment type="catalytic activity">
    <reaction evidence="10">
        <text>glutaryl-CoA + oxidized [electron-transfer flavoprotein] + 2 H(+) = (2E)-butenoyl-CoA + reduced [electron-transfer flavoprotein] + CO2</text>
        <dbReference type="Rhea" id="RHEA:13389"/>
        <dbReference type="Rhea" id="RHEA-COMP:10685"/>
        <dbReference type="Rhea" id="RHEA-COMP:10686"/>
        <dbReference type="ChEBI" id="CHEBI:15378"/>
        <dbReference type="ChEBI" id="CHEBI:16526"/>
        <dbReference type="ChEBI" id="CHEBI:57332"/>
        <dbReference type="ChEBI" id="CHEBI:57378"/>
        <dbReference type="ChEBI" id="CHEBI:57692"/>
        <dbReference type="ChEBI" id="CHEBI:58307"/>
        <dbReference type="EC" id="1.3.8.6"/>
    </reaction>
</comment>
<dbReference type="EMBL" id="BAAAQA010000017">
    <property type="protein sequence ID" value="GAA2117858.1"/>
    <property type="molecule type" value="Genomic_DNA"/>
</dbReference>
<comment type="cofactor">
    <cofactor evidence="1 11">
        <name>FAD</name>
        <dbReference type="ChEBI" id="CHEBI:57692"/>
    </cofactor>
</comment>
<evidence type="ECO:0000256" key="4">
    <source>
        <dbReference type="ARBA" id="ARBA00022827"/>
    </source>
</evidence>
<evidence type="ECO:0000256" key="6">
    <source>
        <dbReference type="ARBA" id="ARBA00023002"/>
    </source>
</evidence>
<feature type="domain" description="Acyl-CoA dehydrogenase/oxidase N-terminal" evidence="14">
    <location>
        <begin position="29"/>
        <end position="137"/>
    </location>
</feature>
<dbReference type="Pfam" id="PF02771">
    <property type="entry name" value="Acyl-CoA_dh_N"/>
    <property type="match status" value="1"/>
</dbReference>
<evidence type="ECO:0000256" key="2">
    <source>
        <dbReference type="ARBA" id="ARBA00009347"/>
    </source>
</evidence>
<name>A0ABN2XZ28_9MICC</name>
<dbReference type="InterPro" id="IPR009100">
    <property type="entry name" value="AcylCoA_DH/oxidase_NM_dom_sf"/>
</dbReference>
<proteinExistence type="inferred from homology"/>
<evidence type="ECO:0000256" key="9">
    <source>
        <dbReference type="ARBA" id="ARBA00039033"/>
    </source>
</evidence>
<dbReference type="InterPro" id="IPR052033">
    <property type="entry name" value="Glutaryl-CoA_DH_mitochondrial"/>
</dbReference>
<dbReference type="PANTHER" id="PTHR42807">
    <property type="entry name" value="GLUTARYL-COA DEHYDROGENASE, MITOCHONDRIAL"/>
    <property type="match status" value="1"/>
</dbReference>
<comment type="caution">
    <text evidence="15">The sequence shown here is derived from an EMBL/GenBank/DDBJ whole genome shotgun (WGS) entry which is preliminary data.</text>
</comment>
<dbReference type="SUPFAM" id="SSF47203">
    <property type="entry name" value="Acyl-CoA dehydrogenase C-terminal domain-like"/>
    <property type="match status" value="1"/>
</dbReference>
<dbReference type="InterPro" id="IPR006091">
    <property type="entry name" value="Acyl-CoA_Oxase/DH_mid-dom"/>
</dbReference>
<keyword evidence="16" id="KW-1185">Reference proteome</keyword>
<comment type="similarity">
    <text evidence="2 11">Belongs to the acyl-CoA dehydrogenase family.</text>
</comment>
<keyword evidence="5" id="KW-0809">Transit peptide</keyword>
<reference evidence="15 16" key="1">
    <citation type="journal article" date="2019" name="Int. J. Syst. Evol. Microbiol.">
        <title>The Global Catalogue of Microorganisms (GCM) 10K type strain sequencing project: providing services to taxonomists for standard genome sequencing and annotation.</title>
        <authorList>
            <consortium name="The Broad Institute Genomics Platform"/>
            <consortium name="The Broad Institute Genome Sequencing Center for Infectious Disease"/>
            <person name="Wu L."/>
            <person name="Ma J."/>
        </authorList>
    </citation>
    <scope>NUCLEOTIDE SEQUENCE [LARGE SCALE GENOMIC DNA]</scope>
    <source>
        <strain evidence="15 16">JCM 15914</strain>
    </source>
</reference>
<gene>
    <name evidence="15" type="ORF">GCM10009824_17560</name>
</gene>
<evidence type="ECO:0000259" key="12">
    <source>
        <dbReference type="Pfam" id="PF00441"/>
    </source>
</evidence>
<evidence type="ECO:0000256" key="3">
    <source>
        <dbReference type="ARBA" id="ARBA00022630"/>
    </source>
</evidence>
<organism evidence="15 16">
    <name type="scientific">Kocuria atrinae</name>
    <dbReference type="NCBI Taxonomy" id="592377"/>
    <lineage>
        <taxon>Bacteria</taxon>
        <taxon>Bacillati</taxon>
        <taxon>Actinomycetota</taxon>
        <taxon>Actinomycetes</taxon>
        <taxon>Micrococcales</taxon>
        <taxon>Micrococcaceae</taxon>
        <taxon>Kocuria</taxon>
    </lineage>
</organism>
<dbReference type="InterPro" id="IPR009075">
    <property type="entry name" value="AcylCo_DH/oxidase_C"/>
</dbReference>
<evidence type="ECO:0000313" key="15">
    <source>
        <dbReference type="EMBL" id="GAA2117858.1"/>
    </source>
</evidence>
<evidence type="ECO:0000256" key="10">
    <source>
        <dbReference type="ARBA" id="ARBA00049493"/>
    </source>
</evidence>
<evidence type="ECO:0000256" key="11">
    <source>
        <dbReference type="RuleBase" id="RU362125"/>
    </source>
</evidence>
<accession>A0ABN2XZ28</accession>
<dbReference type="Gene3D" id="2.40.110.10">
    <property type="entry name" value="Butyryl-CoA Dehydrogenase, subunit A, domain 2"/>
    <property type="match status" value="1"/>
</dbReference>
<dbReference type="Gene3D" id="1.10.540.10">
    <property type="entry name" value="Acyl-CoA dehydrogenase/oxidase, N-terminal domain"/>
    <property type="match status" value="1"/>
</dbReference>
<protein>
    <recommendedName>
        <fullName evidence="9">glutaryl-CoA dehydrogenase (ETF)</fullName>
        <ecNumber evidence="9">1.3.8.6</ecNumber>
    </recommendedName>
</protein>
<dbReference type="InterPro" id="IPR006089">
    <property type="entry name" value="Acyl-CoA_DH_CS"/>
</dbReference>
<evidence type="ECO:0000256" key="5">
    <source>
        <dbReference type="ARBA" id="ARBA00022946"/>
    </source>
</evidence>
<dbReference type="InterPro" id="IPR013786">
    <property type="entry name" value="AcylCoA_DH/ox_N"/>
</dbReference>
<dbReference type="Pfam" id="PF02770">
    <property type="entry name" value="Acyl-CoA_dh_M"/>
    <property type="match status" value="1"/>
</dbReference>
<feature type="domain" description="Acyl-CoA dehydrogenase/oxidase C-terminal" evidence="12">
    <location>
        <begin position="249"/>
        <end position="392"/>
    </location>
</feature>
<feature type="domain" description="Acyl-CoA oxidase/dehydrogenase middle" evidence="13">
    <location>
        <begin position="141"/>
        <end position="233"/>
    </location>
</feature>
<dbReference type="InterPro" id="IPR046373">
    <property type="entry name" value="Acyl-CoA_Oxase/DH_mid-dom_sf"/>
</dbReference>
<dbReference type="EC" id="1.3.8.6" evidence="9"/>
<keyword evidence="4 11" id="KW-0274">FAD</keyword>
<dbReference type="Pfam" id="PF00441">
    <property type="entry name" value="Acyl-CoA_dh_1"/>
    <property type="match status" value="1"/>
</dbReference>